<comment type="similarity">
    <text evidence="1">Belongs to the TfdA dioxygenase family.</text>
</comment>
<keyword evidence="5" id="KW-0408">Iron</keyword>
<name>A0A9P4LAS1_9PLEO</name>
<accession>A0A9P4LAS1</accession>
<evidence type="ECO:0000256" key="5">
    <source>
        <dbReference type="ARBA" id="ARBA00023004"/>
    </source>
</evidence>
<dbReference type="GeneID" id="63848109"/>
<protein>
    <submittedName>
        <fullName evidence="7">Alpha-ketoglutarate-dependent 2,4-dichlorophenoxyacetate dioxygenase</fullName>
    </submittedName>
</protein>
<keyword evidence="2" id="KW-0479">Metal-binding</keyword>
<evidence type="ECO:0000256" key="3">
    <source>
        <dbReference type="ARBA" id="ARBA00022964"/>
    </source>
</evidence>
<dbReference type="PANTHER" id="PTHR43779">
    <property type="entry name" value="DIOXYGENASE RV0097-RELATED"/>
    <property type="match status" value="1"/>
</dbReference>
<dbReference type="SUPFAM" id="SSF51197">
    <property type="entry name" value="Clavaminate synthase-like"/>
    <property type="match status" value="1"/>
</dbReference>
<keyword evidence="3 7" id="KW-0223">Dioxygenase</keyword>
<evidence type="ECO:0000313" key="8">
    <source>
        <dbReference type="Proteomes" id="UP000800039"/>
    </source>
</evidence>
<sequence>MADSNEAERSSDTGGGKFKTFNVEKLHPKFGAEIEGVKFPHPSDEQFEDVLRAMAKYGVCVFRNTGMDDTAHVEFSRKLGDLDDIRPYMTNGRKMRYKYYELFDAGNVDEDGNVIDPNSPKAQYQKGNALFHVDSSFNPRRASYSLLRAHELPPPGHGGNTDFSDSRTAFDELSDSLKIELLENDYAAAHSLAHSRKKAAPEFFKDVDVETQAMHVHKIVQLHEPSKRMNLYVAAHAHHVVGVPREKSDRLLETLLDHITQEKYRISVAWKNVGDLIIWDNTSVLHRAGGGTFAGKYRRDLRRTTVHDASQTAWGLNDPGITKRPGFSLGSTNSVSVPLQTLQAQPMAL</sequence>
<dbReference type="GO" id="GO:0051213">
    <property type="term" value="F:dioxygenase activity"/>
    <property type="evidence" value="ECO:0007669"/>
    <property type="project" value="UniProtKB-KW"/>
</dbReference>
<evidence type="ECO:0000256" key="2">
    <source>
        <dbReference type="ARBA" id="ARBA00022723"/>
    </source>
</evidence>
<dbReference type="Pfam" id="PF02668">
    <property type="entry name" value="TauD"/>
    <property type="match status" value="1"/>
</dbReference>
<keyword evidence="4" id="KW-0560">Oxidoreductase</keyword>
<dbReference type="EMBL" id="ML976615">
    <property type="protein sequence ID" value="KAF1847657.1"/>
    <property type="molecule type" value="Genomic_DNA"/>
</dbReference>
<dbReference type="GO" id="GO:0046872">
    <property type="term" value="F:metal ion binding"/>
    <property type="evidence" value="ECO:0007669"/>
    <property type="project" value="UniProtKB-KW"/>
</dbReference>
<keyword evidence="8" id="KW-1185">Reference proteome</keyword>
<dbReference type="AlphaFoldDB" id="A0A9P4LAS1"/>
<dbReference type="Gene3D" id="3.60.130.10">
    <property type="entry name" value="Clavaminate synthase-like"/>
    <property type="match status" value="1"/>
</dbReference>
<gene>
    <name evidence="7" type="ORF">K460DRAFT_332881</name>
</gene>
<dbReference type="InterPro" id="IPR042098">
    <property type="entry name" value="TauD-like_sf"/>
</dbReference>
<dbReference type="InterPro" id="IPR003819">
    <property type="entry name" value="TauD/TfdA-like"/>
</dbReference>
<feature type="domain" description="TauD/TfdA-like" evidence="6">
    <location>
        <begin position="23"/>
        <end position="305"/>
    </location>
</feature>
<dbReference type="RefSeq" id="XP_040790220.1">
    <property type="nucleotide sequence ID" value="XM_040930857.1"/>
</dbReference>
<comment type="caution">
    <text evidence="7">The sequence shown here is derived from an EMBL/GenBank/DDBJ whole genome shotgun (WGS) entry which is preliminary data.</text>
</comment>
<reference evidence="7" key="1">
    <citation type="submission" date="2020-01" db="EMBL/GenBank/DDBJ databases">
        <authorList>
            <consortium name="DOE Joint Genome Institute"/>
            <person name="Haridas S."/>
            <person name="Albert R."/>
            <person name="Binder M."/>
            <person name="Bloem J."/>
            <person name="Labutti K."/>
            <person name="Salamov A."/>
            <person name="Andreopoulos B."/>
            <person name="Baker S.E."/>
            <person name="Barry K."/>
            <person name="Bills G."/>
            <person name="Bluhm B.H."/>
            <person name="Cannon C."/>
            <person name="Castanera R."/>
            <person name="Culley D.E."/>
            <person name="Daum C."/>
            <person name="Ezra D."/>
            <person name="Gonzalez J.B."/>
            <person name="Henrissat B."/>
            <person name="Kuo A."/>
            <person name="Liang C."/>
            <person name="Lipzen A."/>
            <person name="Lutzoni F."/>
            <person name="Magnuson J."/>
            <person name="Mondo S."/>
            <person name="Nolan M."/>
            <person name="Ohm R."/>
            <person name="Pangilinan J."/>
            <person name="Park H.-J."/>
            <person name="Ramirez L."/>
            <person name="Alfaro M."/>
            <person name="Sun H."/>
            <person name="Tritt A."/>
            <person name="Yoshinaga Y."/>
            <person name="Zwiers L.-H."/>
            <person name="Turgeon B.G."/>
            <person name="Goodwin S.B."/>
            <person name="Spatafora J.W."/>
            <person name="Crous P.W."/>
            <person name="Grigoriev I.V."/>
        </authorList>
    </citation>
    <scope>NUCLEOTIDE SEQUENCE</scope>
    <source>
        <strain evidence="7">CBS 394.84</strain>
    </source>
</reference>
<evidence type="ECO:0000256" key="4">
    <source>
        <dbReference type="ARBA" id="ARBA00023002"/>
    </source>
</evidence>
<dbReference type="Proteomes" id="UP000800039">
    <property type="component" value="Unassembled WGS sequence"/>
</dbReference>
<evidence type="ECO:0000256" key="1">
    <source>
        <dbReference type="ARBA" id="ARBA00005896"/>
    </source>
</evidence>
<proteinExistence type="inferred from homology"/>
<dbReference type="InterPro" id="IPR051178">
    <property type="entry name" value="TfdA_dioxygenase"/>
</dbReference>
<evidence type="ECO:0000313" key="7">
    <source>
        <dbReference type="EMBL" id="KAF1847657.1"/>
    </source>
</evidence>
<dbReference type="PANTHER" id="PTHR43779:SF3">
    <property type="entry name" value="(3R)-3-[(CARBOXYMETHYL)AMINO]FATTY ACID OXYGENASE_DECARBOXYLASE"/>
    <property type="match status" value="1"/>
</dbReference>
<organism evidence="7 8">
    <name type="scientific">Cucurbitaria berberidis CBS 394.84</name>
    <dbReference type="NCBI Taxonomy" id="1168544"/>
    <lineage>
        <taxon>Eukaryota</taxon>
        <taxon>Fungi</taxon>
        <taxon>Dikarya</taxon>
        <taxon>Ascomycota</taxon>
        <taxon>Pezizomycotina</taxon>
        <taxon>Dothideomycetes</taxon>
        <taxon>Pleosporomycetidae</taxon>
        <taxon>Pleosporales</taxon>
        <taxon>Pleosporineae</taxon>
        <taxon>Cucurbitariaceae</taxon>
        <taxon>Cucurbitaria</taxon>
    </lineage>
</organism>
<evidence type="ECO:0000259" key="6">
    <source>
        <dbReference type="Pfam" id="PF02668"/>
    </source>
</evidence>
<dbReference type="OrthoDB" id="5818554at2759"/>